<dbReference type="Proteomes" id="UP000601223">
    <property type="component" value="Unassembled WGS sequence"/>
</dbReference>
<keyword evidence="1" id="KW-0677">Repeat</keyword>
<name>A0A8J3JIB8_9ACTN</name>
<dbReference type="Gene3D" id="1.10.1780.10">
    <property type="entry name" value="Clp, N-terminal domain"/>
    <property type="match status" value="1"/>
</dbReference>
<keyword evidence="4" id="KW-1185">Reference proteome</keyword>
<accession>A0A8J3JIB8</accession>
<sequence>MTGTPRLDDLIDVIKQRHPDGDPLEQLSDAVTLGQHLGELADHLIGHFVDRARHSGASWTEIGQSMGVTKQAAQKRFVPKDQGTPSEADMKMFARYDDAARKTLVGAQQLAMQAGHDHIGPEHLILTMLSDTSRGSAALTAVAPYEAVVAGLTKRFPSTGTPSAGPVPFSAQGKKALELAHRESLRLGHEHIGTEHLVLGVLELGEGDVVALLTEAGATKAGVEAALTDPS</sequence>
<reference evidence="3 4" key="1">
    <citation type="submission" date="2021-01" db="EMBL/GenBank/DDBJ databases">
        <title>Whole genome shotgun sequence of Catellatospora bangladeshensis NBRC 107357.</title>
        <authorList>
            <person name="Komaki H."/>
            <person name="Tamura T."/>
        </authorList>
    </citation>
    <scope>NUCLEOTIDE SEQUENCE [LARGE SCALE GENOMIC DNA]</scope>
    <source>
        <strain evidence="3 4">NBRC 107357</strain>
    </source>
</reference>
<dbReference type="PROSITE" id="PS51903">
    <property type="entry name" value="CLP_R"/>
    <property type="match status" value="1"/>
</dbReference>
<evidence type="ECO:0000256" key="1">
    <source>
        <dbReference type="PROSITE-ProRule" id="PRU01251"/>
    </source>
</evidence>
<dbReference type="Pfam" id="PF02861">
    <property type="entry name" value="Clp_N"/>
    <property type="match status" value="1"/>
</dbReference>
<dbReference type="RefSeq" id="WP_203745096.1">
    <property type="nucleotide sequence ID" value="NZ_BONF01000011.1"/>
</dbReference>
<organism evidence="3 4">
    <name type="scientific">Catellatospora bangladeshensis</name>
    <dbReference type="NCBI Taxonomy" id="310355"/>
    <lineage>
        <taxon>Bacteria</taxon>
        <taxon>Bacillati</taxon>
        <taxon>Actinomycetota</taxon>
        <taxon>Actinomycetes</taxon>
        <taxon>Micromonosporales</taxon>
        <taxon>Micromonosporaceae</taxon>
        <taxon>Catellatospora</taxon>
    </lineage>
</organism>
<evidence type="ECO:0000313" key="4">
    <source>
        <dbReference type="Proteomes" id="UP000601223"/>
    </source>
</evidence>
<evidence type="ECO:0000313" key="3">
    <source>
        <dbReference type="EMBL" id="GIF80992.1"/>
    </source>
</evidence>
<dbReference type="AlphaFoldDB" id="A0A8J3JIB8"/>
<comment type="caution">
    <text evidence="3">The sequence shown here is derived from an EMBL/GenBank/DDBJ whole genome shotgun (WGS) entry which is preliminary data.</text>
</comment>
<feature type="domain" description="Clp R" evidence="2">
    <location>
        <begin position="93"/>
        <end position="231"/>
    </location>
</feature>
<protein>
    <recommendedName>
        <fullName evidence="2">Clp R domain-containing protein</fullName>
    </recommendedName>
</protein>
<gene>
    <name evidence="3" type="ORF">Cba03nite_23410</name>
</gene>
<dbReference type="SUPFAM" id="SSF81923">
    <property type="entry name" value="Double Clp-N motif"/>
    <property type="match status" value="1"/>
</dbReference>
<dbReference type="InterPro" id="IPR004176">
    <property type="entry name" value="Clp_R_N"/>
</dbReference>
<dbReference type="EMBL" id="BONF01000011">
    <property type="protein sequence ID" value="GIF80992.1"/>
    <property type="molecule type" value="Genomic_DNA"/>
</dbReference>
<dbReference type="InterPro" id="IPR036628">
    <property type="entry name" value="Clp_N_dom_sf"/>
</dbReference>
<evidence type="ECO:0000259" key="2">
    <source>
        <dbReference type="PROSITE" id="PS51903"/>
    </source>
</evidence>
<proteinExistence type="predicted"/>